<keyword evidence="10" id="KW-0808">Transferase</keyword>
<dbReference type="EMBL" id="AZHD01000006">
    <property type="protein sequence ID" value="OAA62792.1"/>
    <property type="molecule type" value="Genomic_DNA"/>
</dbReference>
<dbReference type="SMART" id="SM00220">
    <property type="entry name" value="S_TKc"/>
    <property type="match status" value="1"/>
</dbReference>
<comment type="catalytic activity">
    <reaction evidence="4">
        <text>L-threonyl-[protein] + ATP = O-phospho-L-threonyl-[protein] + ADP + H(+)</text>
        <dbReference type="Rhea" id="RHEA:46608"/>
        <dbReference type="Rhea" id="RHEA-COMP:11060"/>
        <dbReference type="Rhea" id="RHEA-COMP:11605"/>
        <dbReference type="ChEBI" id="CHEBI:15378"/>
        <dbReference type="ChEBI" id="CHEBI:30013"/>
        <dbReference type="ChEBI" id="CHEBI:30616"/>
        <dbReference type="ChEBI" id="CHEBI:61977"/>
        <dbReference type="ChEBI" id="CHEBI:456216"/>
        <dbReference type="EC" id="2.7.11.1"/>
    </reaction>
</comment>
<dbReference type="STRING" id="1081102.A0A162J2B3"/>
<comment type="similarity">
    <text evidence="1">Belongs to the protein kinase superfamily. CAMK Ser/Thr protein kinase family. CHEK2 subfamily.</text>
</comment>
<dbReference type="PROSITE" id="PS50006">
    <property type="entry name" value="FHA_DOMAIN"/>
    <property type="match status" value="1"/>
</dbReference>
<gene>
    <name evidence="10" type="ORF">SPI_04332</name>
</gene>
<keyword evidence="3 6" id="KW-0067">ATP-binding</keyword>
<evidence type="ECO:0000256" key="5">
    <source>
        <dbReference type="ARBA" id="ARBA00048679"/>
    </source>
</evidence>
<sequence>MSENKTIFIVIGDAIILKNDHNKSFIPQENRVIEENRSGSPGPPEAFYGDHDTPAPDFSPPFFLRITTDHQPKETELGFVLGRSPHMCDILLDDPRISKMHLAVQLNLDFNTVILKNCSKHGTWIDFFRLDESTTVNTTRVLMEREKADIHFDTGLEIQIKRLNKPVNWQHFCSEQRDKLKIPGLGNLQLSTLPRTSNALGRMPVYVQDCRLGQGAFAQVFKVVETVTGDVYAMKLYDKPEKARWQEAAILNRLKHDYIVRYVAYIRPADQPAQLIMEYVEGQNLAELLDGRSSHPPLDVLEAREVLRQLLEAVSYLHQMDVTHRDIKPANIMLASRRPIHIKLVDFGLSTNAPQFDTHCGTPLYGGPELLARGRVAWTNKVDMFSVGVVALQLLYGFSFRPAKTYSFRACVDAVLEQRRVLAAQCSQSQSPPASLTFVLNLLCENPDDRPSAEACLAHPFFHSGGDLGSAPGPSNSVFAMRTESVETDGYWEKRVTPRQEEQAGTAGPDSRGHDTRTPPPRQAPEKISHVEQGTGQTGPGRSRRLRETSSSSLSRSKRQKQQDSNASGGRILLAFDKSGAPSPPSYRRRDPSTQPRVSDEGGNDDKRQEIRSLQGDENNSEAASSKILDAASCESSPPSPSTSSEDNARHGVQVDAMQPASEIPDASSSGISSGQRGSDASESTNDLYDGCWLDPTHALGAGSFLARDLNRPARRTATQATSTKTPSLQLHSELSSFKDQQTSAHESSADVTHPQSEEHIESEKEEEEEVKDDDDDDNHSDANDNDHNDHNDGSEDGSEDDSEEDDGDGKDSHVLG</sequence>
<dbReference type="InterPro" id="IPR017441">
    <property type="entry name" value="Protein_kinase_ATP_BS"/>
</dbReference>
<evidence type="ECO:0000256" key="7">
    <source>
        <dbReference type="SAM" id="MobiDB-lite"/>
    </source>
</evidence>
<feature type="region of interest" description="Disordered" evidence="7">
    <location>
        <begin position="489"/>
        <end position="699"/>
    </location>
</feature>
<evidence type="ECO:0000259" key="8">
    <source>
        <dbReference type="PROSITE" id="PS50006"/>
    </source>
</evidence>
<dbReference type="InterPro" id="IPR000253">
    <property type="entry name" value="FHA_dom"/>
</dbReference>
<dbReference type="SMART" id="SM00240">
    <property type="entry name" value="FHA"/>
    <property type="match status" value="1"/>
</dbReference>
<dbReference type="InterPro" id="IPR008271">
    <property type="entry name" value="Ser/Thr_kinase_AS"/>
</dbReference>
<feature type="compositionally biased region" description="Acidic residues" evidence="7">
    <location>
        <begin position="795"/>
        <end position="809"/>
    </location>
</feature>
<dbReference type="GO" id="GO:0005737">
    <property type="term" value="C:cytoplasm"/>
    <property type="evidence" value="ECO:0007669"/>
    <property type="project" value="TreeGrafter"/>
</dbReference>
<dbReference type="GO" id="GO:0044773">
    <property type="term" value="P:mitotic DNA damage checkpoint signaling"/>
    <property type="evidence" value="ECO:0007669"/>
    <property type="project" value="TreeGrafter"/>
</dbReference>
<dbReference type="GO" id="GO:0005634">
    <property type="term" value="C:nucleus"/>
    <property type="evidence" value="ECO:0007669"/>
    <property type="project" value="TreeGrafter"/>
</dbReference>
<evidence type="ECO:0000256" key="3">
    <source>
        <dbReference type="ARBA" id="ARBA00022840"/>
    </source>
</evidence>
<dbReference type="PROSITE" id="PS50011">
    <property type="entry name" value="PROTEIN_KINASE_DOM"/>
    <property type="match status" value="1"/>
</dbReference>
<feature type="compositionally biased region" description="Low complexity" evidence="7">
    <location>
        <begin position="668"/>
        <end position="679"/>
    </location>
</feature>
<feature type="domain" description="FHA" evidence="8">
    <location>
        <begin position="79"/>
        <end position="130"/>
    </location>
</feature>
<dbReference type="Gene3D" id="2.60.200.20">
    <property type="match status" value="1"/>
</dbReference>
<dbReference type="PANTHER" id="PTHR44167">
    <property type="entry name" value="OVARIAN-SPECIFIC SERINE/THREONINE-PROTEIN KINASE LOK-RELATED"/>
    <property type="match status" value="1"/>
</dbReference>
<comment type="caution">
    <text evidence="10">The sequence shown here is derived from an EMBL/GenBank/DDBJ whole genome shotgun (WGS) entry which is preliminary data.</text>
</comment>
<feature type="binding site" evidence="6">
    <location>
        <position position="235"/>
    </location>
    <ligand>
        <name>ATP</name>
        <dbReference type="ChEBI" id="CHEBI:30616"/>
    </ligand>
</feature>
<organism evidence="10 11">
    <name type="scientific">Niveomyces insectorum RCEF 264</name>
    <dbReference type="NCBI Taxonomy" id="1081102"/>
    <lineage>
        <taxon>Eukaryota</taxon>
        <taxon>Fungi</taxon>
        <taxon>Dikarya</taxon>
        <taxon>Ascomycota</taxon>
        <taxon>Pezizomycotina</taxon>
        <taxon>Sordariomycetes</taxon>
        <taxon>Hypocreomycetidae</taxon>
        <taxon>Hypocreales</taxon>
        <taxon>Cordycipitaceae</taxon>
        <taxon>Niveomyces</taxon>
    </lineage>
</organism>
<evidence type="ECO:0000313" key="10">
    <source>
        <dbReference type="EMBL" id="OAA62792.1"/>
    </source>
</evidence>
<evidence type="ECO:0000256" key="6">
    <source>
        <dbReference type="PROSITE-ProRule" id="PRU10141"/>
    </source>
</evidence>
<feature type="compositionally biased region" description="Basic and acidic residues" evidence="7">
    <location>
        <begin position="780"/>
        <end position="794"/>
    </location>
</feature>
<dbReference type="InterPro" id="IPR011009">
    <property type="entry name" value="Kinase-like_dom_sf"/>
</dbReference>
<feature type="domain" description="Protein kinase" evidence="9">
    <location>
        <begin position="206"/>
        <end position="462"/>
    </location>
</feature>
<comment type="catalytic activity">
    <reaction evidence="5">
        <text>L-seryl-[protein] + ATP = O-phospho-L-seryl-[protein] + ADP + H(+)</text>
        <dbReference type="Rhea" id="RHEA:17989"/>
        <dbReference type="Rhea" id="RHEA-COMP:9863"/>
        <dbReference type="Rhea" id="RHEA-COMP:11604"/>
        <dbReference type="ChEBI" id="CHEBI:15378"/>
        <dbReference type="ChEBI" id="CHEBI:29999"/>
        <dbReference type="ChEBI" id="CHEBI:30616"/>
        <dbReference type="ChEBI" id="CHEBI:83421"/>
        <dbReference type="ChEBI" id="CHEBI:456216"/>
        <dbReference type="EC" id="2.7.11.1"/>
    </reaction>
</comment>
<dbReference type="PROSITE" id="PS00107">
    <property type="entry name" value="PROTEIN_KINASE_ATP"/>
    <property type="match status" value="1"/>
</dbReference>
<dbReference type="GO" id="GO:0005524">
    <property type="term" value="F:ATP binding"/>
    <property type="evidence" value="ECO:0007669"/>
    <property type="project" value="UniProtKB-UniRule"/>
</dbReference>
<dbReference type="Gene3D" id="1.10.510.10">
    <property type="entry name" value="Transferase(Phosphotransferase) domain 1"/>
    <property type="match status" value="1"/>
</dbReference>
<dbReference type="PANTHER" id="PTHR44167:SF18">
    <property type="entry name" value="PROTEIN KINASE DOMAIN-CONTAINING PROTEIN"/>
    <property type="match status" value="1"/>
</dbReference>
<name>A0A162J2B3_9HYPO</name>
<dbReference type="Proteomes" id="UP000076874">
    <property type="component" value="Unassembled WGS sequence"/>
</dbReference>
<evidence type="ECO:0000313" key="11">
    <source>
        <dbReference type="Proteomes" id="UP000076874"/>
    </source>
</evidence>
<dbReference type="SUPFAM" id="SSF49879">
    <property type="entry name" value="SMAD/FHA domain"/>
    <property type="match status" value="1"/>
</dbReference>
<keyword evidence="11" id="KW-1185">Reference proteome</keyword>
<feature type="compositionally biased region" description="Basic and acidic residues" evidence="7">
    <location>
        <begin position="588"/>
        <end position="611"/>
    </location>
</feature>
<dbReference type="Pfam" id="PF00498">
    <property type="entry name" value="FHA"/>
    <property type="match status" value="1"/>
</dbReference>
<evidence type="ECO:0000256" key="2">
    <source>
        <dbReference type="ARBA" id="ARBA00022741"/>
    </source>
</evidence>
<dbReference type="InterPro" id="IPR000719">
    <property type="entry name" value="Prot_kinase_dom"/>
</dbReference>
<feature type="compositionally biased region" description="Acidic residues" evidence="7">
    <location>
        <begin position="764"/>
        <end position="779"/>
    </location>
</feature>
<feature type="region of interest" description="Disordered" evidence="7">
    <location>
        <begin position="711"/>
        <end position="817"/>
    </location>
</feature>
<feature type="region of interest" description="Disordered" evidence="7">
    <location>
        <begin position="30"/>
        <end position="51"/>
    </location>
</feature>
<keyword evidence="10" id="KW-0418">Kinase</keyword>
<dbReference type="InterPro" id="IPR008984">
    <property type="entry name" value="SMAD_FHA_dom_sf"/>
</dbReference>
<feature type="compositionally biased region" description="Polar residues" evidence="7">
    <location>
        <begin position="717"/>
        <end position="755"/>
    </location>
</feature>
<reference evidence="10 11" key="1">
    <citation type="journal article" date="2016" name="Genome Biol. Evol.">
        <title>Divergent and convergent evolution of fungal pathogenicity.</title>
        <authorList>
            <person name="Shang Y."/>
            <person name="Xiao G."/>
            <person name="Zheng P."/>
            <person name="Cen K."/>
            <person name="Zhan S."/>
            <person name="Wang C."/>
        </authorList>
    </citation>
    <scope>NUCLEOTIDE SEQUENCE [LARGE SCALE GENOMIC DNA]</scope>
    <source>
        <strain evidence="10 11">RCEF 264</strain>
    </source>
</reference>
<evidence type="ECO:0000259" key="9">
    <source>
        <dbReference type="PROSITE" id="PS50011"/>
    </source>
</evidence>
<accession>A0A162J2B3</accession>
<proteinExistence type="inferred from homology"/>
<dbReference type="AlphaFoldDB" id="A0A162J2B3"/>
<dbReference type="Pfam" id="PF00069">
    <property type="entry name" value="Pkinase"/>
    <property type="match status" value="1"/>
</dbReference>
<dbReference type="OrthoDB" id="4935649at2759"/>
<feature type="compositionally biased region" description="Basic and acidic residues" evidence="7">
    <location>
        <begin position="491"/>
        <end position="502"/>
    </location>
</feature>
<evidence type="ECO:0000256" key="4">
    <source>
        <dbReference type="ARBA" id="ARBA00047899"/>
    </source>
</evidence>
<dbReference type="PROSITE" id="PS00108">
    <property type="entry name" value="PROTEIN_KINASE_ST"/>
    <property type="match status" value="1"/>
</dbReference>
<keyword evidence="2 6" id="KW-0547">Nucleotide-binding</keyword>
<dbReference type="SUPFAM" id="SSF56112">
    <property type="entry name" value="Protein kinase-like (PK-like)"/>
    <property type="match status" value="1"/>
</dbReference>
<evidence type="ECO:0000256" key="1">
    <source>
        <dbReference type="ARBA" id="ARBA00005575"/>
    </source>
</evidence>
<dbReference type="GO" id="GO:0004674">
    <property type="term" value="F:protein serine/threonine kinase activity"/>
    <property type="evidence" value="ECO:0007669"/>
    <property type="project" value="UniProtKB-EC"/>
</dbReference>
<dbReference type="CDD" id="cd00060">
    <property type="entry name" value="FHA"/>
    <property type="match status" value="1"/>
</dbReference>
<protein>
    <submittedName>
        <fullName evidence="10">Serine/threonine-protein kinase domain protein</fullName>
    </submittedName>
</protein>